<evidence type="ECO:0000313" key="9">
    <source>
        <dbReference type="EMBL" id="VAY87465.1"/>
    </source>
</evidence>
<dbReference type="PANTHER" id="PTHR28259:SF1">
    <property type="entry name" value="FLUORIDE EXPORT PROTEIN 1-RELATED"/>
    <property type="match status" value="1"/>
</dbReference>
<dbReference type="GO" id="GO:1903425">
    <property type="term" value="F:fluoride transmembrane transporter activity"/>
    <property type="evidence" value="ECO:0007669"/>
    <property type="project" value="TreeGrafter"/>
</dbReference>
<gene>
    <name evidence="9" type="ORF">MNB_ARC-1_396</name>
</gene>
<dbReference type="EMBL" id="UOYO01000026">
    <property type="protein sequence ID" value="VAY87465.1"/>
    <property type="molecule type" value="Genomic_DNA"/>
</dbReference>
<proteinExistence type="inferred from homology"/>
<dbReference type="AlphaFoldDB" id="A0A3B1EA72"/>
<keyword evidence="4 8" id="KW-1133">Transmembrane helix</keyword>
<name>A0A3B1EA72_9ZZZZ</name>
<protein>
    <submittedName>
        <fullName evidence="9">CrcB protein</fullName>
    </submittedName>
</protein>
<dbReference type="GO" id="GO:0005886">
    <property type="term" value="C:plasma membrane"/>
    <property type="evidence" value="ECO:0007669"/>
    <property type="project" value="UniProtKB-SubCell"/>
</dbReference>
<keyword evidence="5 8" id="KW-0472">Membrane</keyword>
<evidence type="ECO:0000256" key="4">
    <source>
        <dbReference type="ARBA" id="ARBA00022989"/>
    </source>
</evidence>
<feature type="transmembrane region" description="Helical" evidence="8">
    <location>
        <begin position="63"/>
        <end position="84"/>
    </location>
</feature>
<reference evidence="9" key="1">
    <citation type="submission" date="2018-10" db="EMBL/GenBank/DDBJ databases">
        <authorList>
            <person name="Aoki K."/>
        </authorList>
    </citation>
    <scope>NUCLEOTIDE SEQUENCE</scope>
</reference>
<feature type="transmembrane region" description="Helical" evidence="8">
    <location>
        <begin position="29"/>
        <end position="51"/>
    </location>
</feature>
<organism evidence="9">
    <name type="scientific">hydrothermal vent metagenome</name>
    <dbReference type="NCBI Taxonomy" id="652676"/>
    <lineage>
        <taxon>unclassified sequences</taxon>
        <taxon>metagenomes</taxon>
        <taxon>ecological metagenomes</taxon>
    </lineage>
</organism>
<dbReference type="Pfam" id="PF02537">
    <property type="entry name" value="CRCB"/>
    <property type="match status" value="1"/>
</dbReference>
<keyword evidence="3 8" id="KW-0812">Transmembrane</keyword>
<dbReference type="InterPro" id="IPR003691">
    <property type="entry name" value="FluC"/>
</dbReference>
<keyword evidence="2" id="KW-1003">Cell membrane</keyword>
<dbReference type="HAMAP" id="MF_00454">
    <property type="entry name" value="FluC"/>
    <property type="match status" value="1"/>
</dbReference>
<accession>A0A3B1EA72</accession>
<sequence>MAVGSGGFLGSLCRFYINTIISQKFPHEIIFATLTTNILGSFLMGILAAIFMHYTPADAARGFLVTGFLGALTTYSTFALESYFLLNSSFWYAIINISLNLFGTIIAAGSGYKIMQLLLR</sequence>
<comment type="similarity">
    <text evidence="6">Belongs to the fluoride channel Fluc/FEX (TC 1.A.43) family.</text>
</comment>
<evidence type="ECO:0000256" key="8">
    <source>
        <dbReference type="SAM" id="Phobius"/>
    </source>
</evidence>
<evidence type="ECO:0000256" key="1">
    <source>
        <dbReference type="ARBA" id="ARBA00004651"/>
    </source>
</evidence>
<evidence type="ECO:0000256" key="5">
    <source>
        <dbReference type="ARBA" id="ARBA00023136"/>
    </source>
</evidence>
<evidence type="ECO:0000256" key="6">
    <source>
        <dbReference type="ARBA" id="ARBA00035120"/>
    </source>
</evidence>
<evidence type="ECO:0000256" key="7">
    <source>
        <dbReference type="ARBA" id="ARBA00035585"/>
    </source>
</evidence>
<feature type="transmembrane region" description="Helical" evidence="8">
    <location>
        <begin position="90"/>
        <end position="112"/>
    </location>
</feature>
<comment type="catalytic activity">
    <reaction evidence="7">
        <text>fluoride(in) = fluoride(out)</text>
        <dbReference type="Rhea" id="RHEA:76159"/>
        <dbReference type="ChEBI" id="CHEBI:17051"/>
    </reaction>
    <physiologicalReaction direction="left-to-right" evidence="7">
        <dbReference type="Rhea" id="RHEA:76160"/>
    </physiologicalReaction>
</comment>
<comment type="subcellular location">
    <subcellularLocation>
        <location evidence="1">Cell membrane</location>
        <topology evidence="1">Multi-pass membrane protein</topology>
    </subcellularLocation>
</comment>
<evidence type="ECO:0000256" key="2">
    <source>
        <dbReference type="ARBA" id="ARBA00022475"/>
    </source>
</evidence>
<dbReference type="PANTHER" id="PTHR28259">
    <property type="entry name" value="FLUORIDE EXPORT PROTEIN 1-RELATED"/>
    <property type="match status" value="1"/>
</dbReference>
<evidence type="ECO:0000256" key="3">
    <source>
        <dbReference type="ARBA" id="ARBA00022692"/>
    </source>
</evidence>